<evidence type="ECO:0000256" key="2">
    <source>
        <dbReference type="ARBA" id="ARBA00023136"/>
    </source>
</evidence>
<protein>
    <submittedName>
        <fullName evidence="4">L-lactate dehydrogenase (FMN-dependent) and related alpha-hydroxy acid dehydrogenases</fullName>
    </submittedName>
</protein>
<feature type="transmembrane region" description="Helical" evidence="3">
    <location>
        <begin position="396"/>
        <end position="416"/>
    </location>
</feature>
<accession>A0A1Z5HSL4</accession>
<evidence type="ECO:0000256" key="3">
    <source>
        <dbReference type="SAM" id="Phobius"/>
    </source>
</evidence>
<evidence type="ECO:0000256" key="1">
    <source>
        <dbReference type="ARBA" id="ARBA00005278"/>
    </source>
</evidence>
<keyword evidence="2 3" id="KW-0472">Membrane</keyword>
<dbReference type="InterPro" id="IPR004995">
    <property type="entry name" value="Spore_Ger"/>
</dbReference>
<gene>
    <name evidence="4" type="ORF">KKC1_15720</name>
</gene>
<dbReference type="Proteomes" id="UP000197032">
    <property type="component" value="Unassembled WGS sequence"/>
</dbReference>
<keyword evidence="3" id="KW-1133">Transmembrane helix</keyword>
<comment type="caution">
    <text evidence="4">The sequence shown here is derived from an EMBL/GenBank/DDBJ whole genome shotgun (WGS) entry which is preliminary data.</text>
</comment>
<feature type="transmembrane region" description="Helical" evidence="3">
    <location>
        <begin position="422"/>
        <end position="442"/>
    </location>
</feature>
<dbReference type="EMBL" id="BDGJ01000078">
    <property type="protein sequence ID" value="GAW92418.1"/>
    <property type="molecule type" value="Genomic_DNA"/>
</dbReference>
<dbReference type="OrthoDB" id="1726708at2"/>
<dbReference type="Pfam" id="PF03323">
    <property type="entry name" value="GerA"/>
    <property type="match status" value="1"/>
</dbReference>
<dbReference type="PIRSF" id="PIRSF005690">
    <property type="entry name" value="GerBA"/>
    <property type="match status" value="1"/>
</dbReference>
<dbReference type="GO" id="GO:0016020">
    <property type="term" value="C:membrane"/>
    <property type="evidence" value="ECO:0007669"/>
    <property type="project" value="InterPro"/>
</dbReference>
<dbReference type="InterPro" id="IPR050768">
    <property type="entry name" value="UPF0353/GerABKA_families"/>
</dbReference>
<proteinExistence type="inferred from homology"/>
<dbReference type="GO" id="GO:0009847">
    <property type="term" value="P:spore germination"/>
    <property type="evidence" value="ECO:0007669"/>
    <property type="project" value="InterPro"/>
</dbReference>
<name>A0A1Z5HSL4_9FIRM</name>
<dbReference type="PANTHER" id="PTHR22550">
    <property type="entry name" value="SPORE GERMINATION PROTEIN"/>
    <property type="match status" value="1"/>
</dbReference>
<feature type="transmembrane region" description="Helical" evidence="3">
    <location>
        <begin position="449"/>
        <end position="474"/>
    </location>
</feature>
<evidence type="ECO:0000313" key="4">
    <source>
        <dbReference type="EMBL" id="GAW92418.1"/>
    </source>
</evidence>
<dbReference type="AlphaFoldDB" id="A0A1Z5HSL4"/>
<keyword evidence="5" id="KW-1185">Reference proteome</keyword>
<sequence length="536" mass="60294">MFRRLIKPLKTEWIKRHRRRDEARKREIETIDDYELSADLDRNLAVLRQVFDRCSDFIVREFVAGQKLARCALIYFDGLVTRTSVETSILKTLLVEIRKVEPAPDITERNVFELIKEAAVSVGEVHEVSGFPGMLEKLLAGDAVLLVDGQAKVLVLGVRGWESRAVEEPETEAVVRGPREGFVETLRTNTSLIRRRIKSPRLKIETIKIGELTKTDVAVIYIEGLVNPQIVEEVHRRLKRIETDGIVDSGYIEEFIEDDPFSPFPQIEHSERPDKVTAALLEGRVVILADGSPFALVVPTVFVQFLQASEDYYERFYLASVVRLGRLVAVNVALLLPSAYVAITTFHQEMLPRTLLISIAAQREGVPFPAFVEALIMELTFEMLREAGIRLPRPVGQAISIVGALVIGEAAVSAGIVSPVMVVVVALTAIANFSIPAFNMAITLRLIRFIMLVLAAAFGFFGIMMGLVVILIHLCNLRSFGIPYLSPIAPFTPRDLKDVLVRPPWWGMFLRPRLIGYRNPQRQAFRLKPEPPKKRN</sequence>
<evidence type="ECO:0000313" key="5">
    <source>
        <dbReference type="Proteomes" id="UP000197032"/>
    </source>
</evidence>
<keyword evidence="3" id="KW-0812">Transmembrane</keyword>
<reference evidence="5" key="1">
    <citation type="journal article" date="2017" name="Appl. Environ. Microbiol.">
        <title>Genomic analysis of Calderihabitans maritimus KKC1, a thermophilic hydrogenogenic carboxydotrophic bacterium isolated from marine sediment.</title>
        <authorList>
            <person name="Omae K."/>
            <person name="Yoneda Y."/>
            <person name="Fukuyama Y."/>
            <person name="Yoshida T."/>
            <person name="Sako Y."/>
        </authorList>
    </citation>
    <scope>NUCLEOTIDE SEQUENCE [LARGE SCALE GENOMIC DNA]</scope>
    <source>
        <strain evidence="5">KKC1</strain>
    </source>
</reference>
<dbReference type="PANTHER" id="PTHR22550:SF5">
    <property type="entry name" value="LEUCINE ZIPPER PROTEIN 4"/>
    <property type="match status" value="1"/>
</dbReference>
<organism evidence="4 5">
    <name type="scientific">Calderihabitans maritimus</name>
    <dbReference type="NCBI Taxonomy" id="1246530"/>
    <lineage>
        <taxon>Bacteria</taxon>
        <taxon>Bacillati</taxon>
        <taxon>Bacillota</taxon>
        <taxon>Clostridia</taxon>
        <taxon>Neomoorellales</taxon>
        <taxon>Calderihabitantaceae</taxon>
        <taxon>Calderihabitans</taxon>
    </lineage>
</organism>
<dbReference type="RefSeq" id="WP_088553778.1">
    <property type="nucleotide sequence ID" value="NZ_BDGJ01000078.1"/>
</dbReference>
<comment type="similarity">
    <text evidence="1">Belongs to the GerABKA family.</text>
</comment>